<dbReference type="AlphaFoldDB" id="I8T5M1"/>
<comment type="caution">
    <text evidence="2">The sequence shown here is derived from an EMBL/GenBank/DDBJ whole genome shotgun (WGS) entry which is preliminary data.</text>
</comment>
<evidence type="ECO:0000256" key="1">
    <source>
        <dbReference type="SAM" id="Phobius"/>
    </source>
</evidence>
<evidence type="ECO:0000313" key="2">
    <source>
        <dbReference type="EMBL" id="EIT69230.1"/>
    </source>
</evidence>
<accession>I8T5M1</accession>
<proteinExistence type="predicted"/>
<dbReference type="RefSeq" id="WP_007185753.1">
    <property type="nucleotide sequence ID" value="NZ_AKGD01000002.1"/>
</dbReference>
<feature type="transmembrane region" description="Helical" evidence="1">
    <location>
        <begin position="38"/>
        <end position="58"/>
    </location>
</feature>
<dbReference type="Proteomes" id="UP000003704">
    <property type="component" value="Unassembled WGS sequence"/>
</dbReference>
<dbReference type="STRING" id="1172194.WQQ_28120"/>
<keyword evidence="1" id="KW-1133">Transmembrane helix</keyword>
<keyword evidence="1" id="KW-0812">Transmembrane</keyword>
<protein>
    <submittedName>
        <fullName evidence="2">Uncharacterized protein</fullName>
    </submittedName>
</protein>
<organism evidence="2 3">
    <name type="scientific">Hydrocarboniphaga effusa AP103</name>
    <dbReference type="NCBI Taxonomy" id="1172194"/>
    <lineage>
        <taxon>Bacteria</taxon>
        <taxon>Pseudomonadati</taxon>
        <taxon>Pseudomonadota</taxon>
        <taxon>Gammaproteobacteria</taxon>
        <taxon>Nevskiales</taxon>
        <taxon>Nevskiaceae</taxon>
        <taxon>Hydrocarboniphaga</taxon>
    </lineage>
</organism>
<name>I8T5M1_9GAMM</name>
<evidence type="ECO:0000313" key="3">
    <source>
        <dbReference type="Proteomes" id="UP000003704"/>
    </source>
</evidence>
<gene>
    <name evidence="2" type="ORF">WQQ_28120</name>
</gene>
<dbReference type="EMBL" id="AKGD01000002">
    <property type="protein sequence ID" value="EIT69230.1"/>
    <property type="molecule type" value="Genomic_DNA"/>
</dbReference>
<keyword evidence="1" id="KW-0472">Membrane</keyword>
<sequence>MPAPDDKNEDRDVRPRIHEVVAHFGLGLHRFALRPRSVFWMLLLALCFSSASAAGFVYRPLGLKLYQSDEVVRDRVPGGPMKLGGYVHGLSHALREVLSARTAGAGFAGAAVVIVEPGQQARCWLVTSAGLPADLRSALLQALDKVSAPTVQSGPLALAMKFEAWGGAATPGETLPTPAEWLAVLGAPAQSPLADAQLDRLWNAPRAP</sequence>
<keyword evidence="3" id="KW-1185">Reference proteome</keyword>
<reference evidence="2 3" key="1">
    <citation type="journal article" date="2012" name="J. Bacteriol.">
        <title>Genome Sequence of n-Alkane-Degrading Hydrocarboniphaga effusa Strain AP103T (ATCC BAA-332T).</title>
        <authorList>
            <person name="Chang H.K."/>
            <person name="Zylstra G.J."/>
            <person name="Chae J.C."/>
        </authorList>
    </citation>
    <scope>NUCLEOTIDE SEQUENCE [LARGE SCALE GENOMIC DNA]</scope>
    <source>
        <strain evidence="2 3">AP103</strain>
    </source>
</reference>